<dbReference type="PROSITE" id="PS50071">
    <property type="entry name" value="HOMEOBOX_2"/>
    <property type="match status" value="1"/>
</dbReference>
<dbReference type="GO" id="GO:0003677">
    <property type="term" value="F:DNA binding"/>
    <property type="evidence" value="ECO:0007669"/>
    <property type="project" value="UniProtKB-UniRule"/>
</dbReference>
<evidence type="ECO:0000313" key="12">
    <source>
        <dbReference type="WBParaSite" id="DME_0000451901-mRNA-1"/>
    </source>
</evidence>
<dbReference type="STRING" id="318479.A0A0N4UBE3"/>
<keyword evidence="3 5" id="KW-0371">Homeobox</keyword>
<dbReference type="InterPro" id="IPR009057">
    <property type="entry name" value="Homeodomain-like_sf"/>
</dbReference>
<dbReference type="SUPFAM" id="SSF46689">
    <property type="entry name" value="Homeodomain-like"/>
    <property type="match status" value="1"/>
</dbReference>
<dbReference type="PANTHER" id="PTHR24333">
    <property type="entry name" value="HOMEO BOX HB9 LIKE A-RELATED"/>
    <property type="match status" value="1"/>
</dbReference>
<dbReference type="Pfam" id="PF00046">
    <property type="entry name" value="Homeodomain"/>
    <property type="match status" value="1"/>
</dbReference>
<dbReference type="OrthoDB" id="6159439at2759"/>
<evidence type="ECO:0000256" key="7">
    <source>
        <dbReference type="SAM" id="MobiDB-lite"/>
    </source>
</evidence>
<name>A0A0N4UBE3_DRAME</name>
<dbReference type="Proteomes" id="UP000038040">
    <property type="component" value="Unplaced"/>
</dbReference>
<keyword evidence="4 5" id="KW-0539">Nucleus</keyword>
<evidence type="ECO:0000256" key="6">
    <source>
        <dbReference type="RuleBase" id="RU000682"/>
    </source>
</evidence>
<feature type="DNA-binding region" description="Homeobox" evidence="5">
    <location>
        <begin position="94"/>
        <end position="153"/>
    </location>
</feature>
<organism evidence="10 12">
    <name type="scientific">Dracunculus medinensis</name>
    <name type="common">Guinea worm</name>
    <dbReference type="NCBI Taxonomy" id="318479"/>
    <lineage>
        <taxon>Eukaryota</taxon>
        <taxon>Metazoa</taxon>
        <taxon>Ecdysozoa</taxon>
        <taxon>Nematoda</taxon>
        <taxon>Chromadorea</taxon>
        <taxon>Rhabditida</taxon>
        <taxon>Spirurina</taxon>
        <taxon>Dracunculoidea</taxon>
        <taxon>Dracunculidae</taxon>
        <taxon>Dracunculus</taxon>
    </lineage>
</organism>
<evidence type="ECO:0000259" key="8">
    <source>
        <dbReference type="PROSITE" id="PS50071"/>
    </source>
</evidence>
<proteinExistence type="predicted"/>
<evidence type="ECO:0000256" key="4">
    <source>
        <dbReference type="ARBA" id="ARBA00023242"/>
    </source>
</evidence>
<sequence length="289" mass="31617">MLDPRQIFMSPFMYNIDPTTLALLEKPPSQSNGGGKMTLGNSFRISDILESSENKANTSGEREPTPLGEEERSVSAESHRSGSPHSSASCSKKARKARTIFTDKQLQELEATFDKQKYLSVQDRMDLAQRMGLSDTQVKTWYQNRRTKWKRQAAVGMDLLNEASNVAAVQQLLRTNPYWANYMAATSLSQPRFFPMQNAVLQGPLPLALAGTVSNSLPPPQALTSINASATISSSTLTPPSLTSTALPLAMFPFHLPSAGYTLSLSHCNLPESSKTPSISETKSETKSE</sequence>
<evidence type="ECO:0000256" key="2">
    <source>
        <dbReference type="ARBA" id="ARBA00023125"/>
    </source>
</evidence>
<evidence type="ECO:0000256" key="1">
    <source>
        <dbReference type="ARBA" id="ARBA00004123"/>
    </source>
</evidence>
<dbReference type="GO" id="GO:0000981">
    <property type="term" value="F:DNA-binding transcription factor activity, RNA polymerase II-specific"/>
    <property type="evidence" value="ECO:0007669"/>
    <property type="project" value="InterPro"/>
</dbReference>
<protein>
    <submittedName>
        <fullName evidence="12">Homeobox domain-containing protein</fullName>
    </submittedName>
</protein>
<dbReference type="InterPro" id="IPR000047">
    <property type="entry name" value="HTH_motif"/>
</dbReference>
<dbReference type="Gene3D" id="1.10.10.60">
    <property type="entry name" value="Homeodomain-like"/>
    <property type="match status" value="1"/>
</dbReference>
<dbReference type="GO" id="GO:0005634">
    <property type="term" value="C:nucleus"/>
    <property type="evidence" value="ECO:0007669"/>
    <property type="project" value="UniProtKB-SubCell"/>
</dbReference>
<accession>A0A0N4UBE3</accession>
<reference evidence="9 11" key="2">
    <citation type="submission" date="2018-11" db="EMBL/GenBank/DDBJ databases">
        <authorList>
            <consortium name="Pathogen Informatics"/>
        </authorList>
    </citation>
    <scope>NUCLEOTIDE SEQUENCE [LARGE SCALE GENOMIC DNA]</scope>
</reference>
<dbReference type="PRINTS" id="PR00024">
    <property type="entry name" value="HOMEOBOX"/>
</dbReference>
<dbReference type="AlphaFoldDB" id="A0A0N4UBE3"/>
<evidence type="ECO:0000313" key="11">
    <source>
        <dbReference type="Proteomes" id="UP000274756"/>
    </source>
</evidence>
<dbReference type="PANTHER" id="PTHR24333:SF5">
    <property type="entry name" value="VENT HOMEOBOX"/>
    <property type="match status" value="1"/>
</dbReference>
<gene>
    <name evidence="9" type="ORF">DME_LOCUS8402</name>
</gene>
<evidence type="ECO:0000256" key="5">
    <source>
        <dbReference type="PROSITE-ProRule" id="PRU00108"/>
    </source>
</evidence>
<feature type="compositionally biased region" description="Low complexity" evidence="7">
    <location>
        <begin position="81"/>
        <end position="91"/>
    </location>
</feature>
<feature type="region of interest" description="Disordered" evidence="7">
    <location>
        <begin position="25"/>
        <end position="94"/>
    </location>
</feature>
<feature type="compositionally biased region" description="Basic and acidic residues" evidence="7">
    <location>
        <begin position="60"/>
        <end position="80"/>
    </location>
</feature>
<dbReference type="InterPro" id="IPR020479">
    <property type="entry name" value="HD_metazoa"/>
</dbReference>
<dbReference type="InterPro" id="IPR050848">
    <property type="entry name" value="Homeobox_TF"/>
</dbReference>
<dbReference type="Proteomes" id="UP000274756">
    <property type="component" value="Unassembled WGS sequence"/>
</dbReference>
<dbReference type="PRINTS" id="PR00031">
    <property type="entry name" value="HTHREPRESSR"/>
</dbReference>
<dbReference type="InterPro" id="IPR001356">
    <property type="entry name" value="HD"/>
</dbReference>
<dbReference type="SMART" id="SM00389">
    <property type="entry name" value="HOX"/>
    <property type="match status" value="1"/>
</dbReference>
<dbReference type="WBParaSite" id="DME_0000451901-mRNA-1">
    <property type="protein sequence ID" value="DME_0000451901-mRNA-1"/>
    <property type="gene ID" value="DME_0000451901"/>
</dbReference>
<feature type="compositionally biased region" description="Polar residues" evidence="7">
    <location>
        <begin position="39"/>
        <end position="59"/>
    </location>
</feature>
<comment type="subcellular location">
    <subcellularLocation>
        <location evidence="1 5 6">Nucleus</location>
    </subcellularLocation>
</comment>
<keyword evidence="2 5" id="KW-0238">DNA-binding</keyword>
<reference evidence="12" key="1">
    <citation type="submission" date="2017-02" db="UniProtKB">
        <authorList>
            <consortium name="WormBaseParasite"/>
        </authorList>
    </citation>
    <scope>IDENTIFICATION</scope>
</reference>
<evidence type="ECO:0000256" key="3">
    <source>
        <dbReference type="ARBA" id="ARBA00023155"/>
    </source>
</evidence>
<dbReference type="CDD" id="cd00086">
    <property type="entry name" value="homeodomain"/>
    <property type="match status" value="1"/>
</dbReference>
<evidence type="ECO:0000313" key="9">
    <source>
        <dbReference type="EMBL" id="VDN58429.1"/>
    </source>
</evidence>
<dbReference type="PROSITE" id="PS00027">
    <property type="entry name" value="HOMEOBOX_1"/>
    <property type="match status" value="1"/>
</dbReference>
<dbReference type="EMBL" id="UYYG01001168">
    <property type="protein sequence ID" value="VDN58429.1"/>
    <property type="molecule type" value="Genomic_DNA"/>
</dbReference>
<dbReference type="InterPro" id="IPR017970">
    <property type="entry name" value="Homeobox_CS"/>
</dbReference>
<feature type="domain" description="Homeobox" evidence="8">
    <location>
        <begin position="92"/>
        <end position="152"/>
    </location>
</feature>
<evidence type="ECO:0000313" key="10">
    <source>
        <dbReference type="Proteomes" id="UP000038040"/>
    </source>
</evidence>
<keyword evidence="11" id="KW-1185">Reference proteome</keyword>